<dbReference type="AlphaFoldDB" id="A0A395SH94"/>
<keyword evidence="3" id="KW-1185">Reference proteome</keyword>
<evidence type="ECO:0000256" key="1">
    <source>
        <dbReference type="SAM" id="MobiDB-lite"/>
    </source>
</evidence>
<gene>
    <name evidence="2" type="ORF">FSPOR_3281</name>
</gene>
<protein>
    <submittedName>
        <fullName evidence="2">Uncharacterized protein</fullName>
    </submittedName>
</protein>
<evidence type="ECO:0000313" key="3">
    <source>
        <dbReference type="Proteomes" id="UP000266152"/>
    </source>
</evidence>
<feature type="region of interest" description="Disordered" evidence="1">
    <location>
        <begin position="1"/>
        <end position="20"/>
    </location>
</feature>
<feature type="compositionally biased region" description="Polar residues" evidence="1">
    <location>
        <begin position="134"/>
        <end position="143"/>
    </location>
</feature>
<dbReference type="Proteomes" id="UP000266152">
    <property type="component" value="Unassembled WGS sequence"/>
</dbReference>
<proteinExistence type="predicted"/>
<dbReference type="STRING" id="5514.A0A395SH94"/>
<accession>A0A395SH94</accession>
<feature type="compositionally biased region" description="Basic and acidic residues" evidence="1">
    <location>
        <begin position="1"/>
        <end position="11"/>
    </location>
</feature>
<dbReference type="EMBL" id="PXOF01000041">
    <property type="protein sequence ID" value="RGP71575.1"/>
    <property type="molecule type" value="Genomic_DNA"/>
</dbReference>
<name>A0A395SH94_FUSSP</name>
<feature type="region of interest" description="Disordered" evidence="1">
    <location>
        <begin position="358"/>
        <end position="378"/>
    </location>
</feature>
<organism evidence="2 3">
    <name type="scientific">Fusarium sporotrichioides</name>
    <dbReference type="NCBI Taxonomy" id="5514"/>
    <lineage>
        <taxon>Eukaryota</taxon>
        <taxon>Fungi</taxon>
        <taxon>Dikarya</taxon>
        <taxon>Ascomycota</taxon>
        <taxon>Pezizomycotina</taxon>
        <taxon>Sordariomycetes</taxon>
        <taxon>Hypocreomycetidae</taxon>
        <taxon>Hypocreales</taxon>
        <taxon>Nectriaceae</taxon>
        <taxon>Fusarium</taxon>
    </lineage>
</organism>
<sequence length="378" mass="41280">MDTEDPNKPDTPDDQPAFDPTIFVKKDADQSGLGETKLRFDDSDSDFLIMYVGTQRVYLPLNTEEAPKAHPDNTGPVDLEALQQCIDNIEPLPDDIPDPWTPQPRESSNSNRVPKRRRQDSEEAESDAGAPNSKRLSTGNQENHIPDDPMPHLNQSAPTGSGHQPHTFPQNIFYLDESTAVFGRGVSSTQTIPMGNPHPEMNNVGNDPRFIGPSSMNQYSIGSVSHPMYGMPGPLQATQANHPPPIAVTHGSQPHSFQVNYRSYPSPMAANQANPSLVAFNYGPNPSTVAATQANPHPVATNYSLYPSPVQVNHGPSHGNMVIPRGGFHEGLNPSMQQPLPHGTQMRPSMRCTRRRVNGQVPHGNAGYRGTMPPHGRQ</sequence>
<comment type="caution">
    <text evidence="2">The sequence shown here is derived from an EMBL/GenBank/DDBJ whole genome shotgun (WGS) entry which is preliminary data.</text>
</comment>
<feature type="compositionally biased region" description="Polar residues" evidence="1">
    <location>
        <begin position="153"/>
        <end position="169"/>
    </location>
</feature>
<evidence type="ECO:0000313" key="2">
    <source>
        <dbReference type="EMBL" id="RGP71575.1"/>
    </source>
</evidence>
<feature type="region of interest" description="Disordered" evidence="1">
    <location>
        <begin position="89"/>
        <end position="169"/>
    </location>
</feature>
<reference evidence="2 3" key="1">
    <citation type="journal article" date="2018" name="PLoS Pathog.">
        <title>Evolution of structural diversity of trichothecenes, a family of toxins produced by plant pathogenic and entomopathogenic fungi.</title>
        <authorList>
            <person name="Proctor R.H."/>
            <person name="McCormick S.P."/>
            <person name="Kim H.S."/>
            <person name="Cardoza R.E."/>
            <person name="Stanley A.M."/>
            <person name="Lindo L."/>
            <person name="Kelly A."/>
            <person name="Brown D.W."/>
            <person name="Lee T."/>
            <person name="Vaughan M.M."/>
            <person name="Alexander N.J."/>
            <person name="Busman M."/>
            <person name="Gutierrez S."/>
        </authorList>
    </citation>
    <scope>NUCLEOTIDE SEQUENCE [LARGE SCALE GENOMIC DNA]</scope>
    <source>
        <strain evidence="2 3">NRRL 3299</strain>
    </source>
</reference>